<dbReference type="InterPro" id="IPR011333">
    <property type="entry name" value="SKP1/BTB/POZ_sf"/>
</dbReference>
<name>A0A199VLY6_ANACO</name>
<evidence type="ECO:0000256" key="1">
    <source>
        <dbReference type="ARBA" id="ARBA00004906"/>
    </source>
</evidence>
<reference evidence="3 4" key="1">
    <citation type="journal article" date="2016" name="DNA Res.">
        <title>The draft genome of MD-2 pineapple using hybrid error correction of long reads.</title>
        <authorList>
            <person name="Redwan R.M."/>
            <person name="Saidin A."/>
            <person name="Kumar S.V."/>
        </authorList>
    </citation>
    <scope>NUCLEOTIDE SEQUENCE [LARGE SCALE GENOMIC DNA]</scope>
    <source>
        <strain evidence="4">cv. MD2</strain>
        <tissue evidence="3">Leaf</tissue>
    </source>
</reference>
<dbReference type="SMART" id="SM00225">
    <property type="entry name" value="BTB"/>
    <property type="match status" value="1"/>
</dbReference>
<gene>
    <name evidence="3" type="ORF">ACMD2_26028</name>
</gene>
<dbReference type="AlphaFoldDB" id="A0A199VLY6"/>
<dbReference type="Gene3D" id="3.30.710.10">
    <property type="entry name" value="Potassium Channel Kv1.1, Chain A"/>
    <property type="match status" value="1"/>
</dbReference>
<evidence type="ECO:0000313" key="3">
    <source>
        <dbReference type="EMBL" id="OAY77740.1"/>
    </source>
</evidence>
<sequence>MGSSSKARAREKKRELGDHVLALRHRLHHALSLGIKYPSFSSERSPSQGNRVKKWECTDAGIQSHVLKTMAAFISCLSSAPSQHPLIKDSISDMLVALDGILQSENERILSQAVDATQKLVSTIGNSVRQYPVLEVIFSLSRLLSLNQLRITTSCAIALNCILTNLGMVRGANHREIWEALEKTKTIRSIADALQKFVGGVQPIECFTAMTALLTTILWKWPSARYHVWSNNMLMVKVERFCGNPDSSIAISVLKLYSALALCGHGAMKLLERKELTAKVVQSLGKSHPISVRIEALKLCRHLMSCLKSDIRVSRSSIASHLQCCWHDVEEWEGDDIILFYSLRALSQLIGFSNLVYDHTKESSNKHSEAQELISNLQYILSSTFGRGPRWFAAYILSFFGLYGFANKLGRRMEKALYEQELADVELVLMNGQSYTVHGAILAARCPYLLPQRESHIEERKLDGHHNDLEIGHHREKLIHRVRMSDRVDSDALFRILEYVYTGFTLVDKHLIKQLKVLSKFCELKHLSALLQKKQLSWGNAGPSFDLTVVLNPAGHPFSFSEIIRVPIGWEALVKLVHWFYSGELPGINPDCRWNNIDTELQIRELRAYVELCSLAEFWCLEEVGEESLKVIASCLRSDQRASIGIVQFATKLNQWKIVEIGVQEIAPSYSKLRVAGELEDLDEELPSEGERVRIPTKRLFYI</sequence>
<dbReference type="EMBL" id="LSRQ01001459">
    <property type="protein sequence ID" value="OAY77740.1"/>
    <property type="molecule type" value="Genomic_DNA"/>
</dbReference>
<dbReference type="PANTHER" id="PTHR35918">
    <property type="entry name" value="OS06G0674800 PROTEIN"/>
    <property type="match status" value="1"/>
</dbReference>
<feature type="non-terminal residue" evidence="3">
    <location>
        <position position="703"/>
    </location>
</feature>
<dbReference type="SUPFAM" id="SSF48371">
    <property type="entry name" value="ARM repeat"/>
    <property type="match status" value="1"/>
</dbReference>
<dbReference type="InterPro" id="IPR044953">
    <property type="entry name" value="At1g04390-like"/>
</dbReference>
<dbReference type="InterPro" id="IPR000210">
    <property type="entry name" value="BTB/POZ_dom"/>
</dbReference>
<organism evidence="3 4">
    <name type="scientific">Ananas comosus</name>
    <name type="common">Pineapple</name>
    <name type="synonym">Ananas ananas</name>
    <dbReference type="NCBI Taxonomy" id="4615"/>
    <lineage>
        <taxon>Eukaryota</taxon>
        <taxon>Viridiplantae</taxon>
        <taxon>Streptophyta</taxon>
        <taxon>Embryophyta</taxon>
        <taxon>Tracheophyta</taxon>
        <taxon>Spermatophyta</taxon>
        <taxon>Magnoliopsida</taxon>
        <taxon>Liliopsida</taxon>
        <taxon>Poales</taxon>
        <taxon>Bromeliaceae</taxon>
        <taxon>Bromelioideae</taxon>
        <taxon>Ananas</taxon>
    </lineage>
</organism>
<evidence type="ECO:0000313" key="4">
    <source>
        <dbReference type="Proteomes" id="UP000092600"/>
    </source>
</evidence>
<proteinExistence type="predicted"/>
<dbReference type="Pfam" id="PF26522">
    <property type="entry name" value="ARM_6"/>
    <property type="match status" value="1"/>
</dbReference>
<dbReference type="PROSITE" id="PS50097">
    <property type="entry name" value="BTB"/>
    <property type="match status" value="1"/>
</dbReference>
<dbReference type="Gene3D" id="1.25.10.10">
    <property type="entry name" value="Leucine-rich Repeat Variant"/>
    <property type="match status" value="1"/>
</dbReference>
<dbReference type="InterPro" id="IPR059007">
    <property type="entry name" value="ARM_At1g04390"/>
</dbReference>
<dbReference type="Proteomes" id="UP000092600">
    <property type="component" value="Unassembled WGS sequence"/>
</dbReference>
<accession>A0A199VLY6</accession>
<dbReference type="InterPro" id="IPR016024">
    <property type="entry name" value="ARM-type_fold"/>
</dbReference>
<protein>
    <submittedName>
        <fullName evidence="3">BTB/POZ domain-containing protein</fullName>
    </submittedName>
</protein>
<dbReference type="PANTHER" id="PTHR35918:SF1">
    <property type="entry name" value="BTB DOMAIN-CONTAINING PROTEIN"/>
    <property type="match status" value="1"/>
</dbReference>
<dbReference type="STRING" id="4615.A0A199VLY6"/>
<comment type="caution">
    <text evidence="3">The sequence shown here is derived from an EMBL/GenBank/DDBJ whole genome shotgun (WGS) entry which is preliminary data.</text>
</comment>
<dbReference type="SUPFAM" id="SSF54695">
    <property type="entry name" value="POZ domain"/>
    <property type="match status" value="1"/>
</dbReference>
<dbReference type="InterPro" id="IPR011989">
    <property type="entry name" value="ARM-like"/>
</dbReference>
<comment type="pathway">
    <text evidence="1">Protein modification; protein ubiquitination.</text>
</comment>
<evidence type="ECO:0000259" key="2">
    <source>
        <dbReference type="PROSITE" id="PS50097"/>
    </source>
</evidence>
<dbReference type="Pfam" id="PF00651">
    <property type="entry name" value="BTB"/>
    <property type="match status" value="1"/>
</dbReference>
<feature type="domain" description="BTB" evidence="2">
    <location>
        <begin position="423"/>
        <end position="509"/>
    </location>
</feature>